<dbReference type="RefSeq" id="WP_255925335.1">
    <property type="nucleotide sequence ID" value="NZ_JANFNH010000002.1"/>
</dbReference>
<comment type="caution">
    <text evidence="2">The sequence shown here is derived from an EMBL/GenBank/DDBJ whole genome shotgun (WGS) entry which is preliminary data.</text>
</comment>
<organism evidence="2 3">
    <name type="scientific">Streptantibioticus rubrisoli</name>
    <dbReference type="NCBI Taxonomy" id="1387313"/>
    <lineage>
        <taxon>Bacteria</taxon>
        <taxon>Bacillati</taxon>
        <taxon>Actinomycetota</taxon>
        <taxon>Actinomycetes</taxon>
        <taxon>Kitasatosporales</taxon>
        <taxon>Streptomycetaceae</taxon>
        <taxon>Streptantibioticus</taxon>
    </lineage>
</organism>
<dbReference type="PANTHER" id="PTHR41252">
    <property type="entry name" value="BLR2505 PROTEIN"/>
    <property type="match status" value="1"/>
</dbReference>
<evidence type="ECO:0000313" key="2">
    <source>
        <dbReference type="EMBL" id="MCQ4041370.1"/>
    </source>
</evidence>
<dbReference type="PANTHER" id="PTHR41252:SF1">
    <property type="entry name" value="BLR2505 PROTEIN"/>
    <property type="match status" value="1"/>
</dbReference>
<gene>
    <name evidence="2" type="ORF">NON19_04835</name>
</gene>
<dbReference type="InterPro" id="IPR037401">
    <property type="entry name" value="SnoaL-like"/>
</dbReference>
<name>A0ABT1PAM6_9ACTN</name>
<sequence>MAADSDPKSVVIRYVEAVAAGDLPVIRDSFADDATWHYPGDLPPSGTWRGRDTIVDDFLGAAGALLRPETVVIRLAEVIAEGDRVVAEWTSDAVSVRGAEYHNRCIGVFTVRDGRIASVREYTDTRHAATVLFPDHQ</sequence>
<evidence type="ECO:0000259" key="1">
    <source>
        <dbReference type="Pfam" id="PF12680"/>
    </source>
</evidence>
<dbReference type="Proteomes" id="UP001206206">
    <property type="component" value="Unassembled WGS sequence"/>
</dbReference>
<dbReference type="EMBL" id="JANFNH010000002">
    <property type="protein sequence ID" value="MCQ4041370.1"/>
    <property type="molecule type" value="Genomic_DNA"/>
</dbReference>
<dbReference type="Pfam" id="PF12680">
    <property type="entry name" value="SnoaL_2"/>
    <property type="match status" value="1"/>
</dbReference>
<dbReference type="Gene3D" id="3.10.450.50">
    <property type="match status" value="1"/>
</dbReference>
<dbReference type="SUPFAM" id="SSF54427">
    <property type="entry name" value="NTF2-like"/>
    <property type="match status" value="1"/>
</dbReference>
<keyword evidence="3" id="KW-1185">Reference proteome</keyword>
<proteinExistence type="predicted"/>
<dbReference type="InterPro" id="IPR032710">
    <property type="entry name" value="NTF2-like_dom_sf"/>
</dbReference>
<feature type="domain" description="SnoaL-like" evidence="1">
    <location>
        <begin position="11"/>
        <end position="118"/>
    </location>
</feature>
<reference evidence="2 3" key="1">
    <citation type="submission" date="2022-06" db="EMBL/GenBank/DDBJ databases">
        <title>Draft genome sequence of type strain Streptomyces rubrisoli DSM 42083.</title>
        <authorList>
            <person name="Duangmal K."/>
            <person name="Klaysubun C."/>
        </authorList>
    </citation>
    <scope>NUCLEOTIDE SEQUENCE [LARGE SCALE GENOMIC DNA]</scope>
    <source>
        <strain evidence="2 3">DSM 42083</strain>
    </source>
</reference>
<evidence type="ECO:0000313" key="3">
    <source>
        <dbReference type="Proteomes" id="UP001206206"/>
    </source>
</evidence>
<protein>
    <submittedName>
        <fullName evidence="2">Nuclear transport factor 2 family protein</fullName>
    </submittedName>
</protein>
<accession>A0ABT1PAM6</accession>